<dbReference type="AlphaFoldDB" id="A0A6S5TUF0"/>
<protein>
    <submittedName>
        <fullName evidence="6">Spermidine/putrescine-binding protein</fullName>
    </submittedName>
</protein>
<dbReference type="SUPFAM" id="SSF53850">
    <property type="entry name" value="Periplasmic binding protein-like II"/>
    <property type="match status" value="1"/>
</dbReference>
<comment type="subcellular location">
    <subcellularLocation>
        <location evidence="1">Periplasm</location>
    </subcellularLocation>
</comment>
<dbReference type="Proteomes" id="UP000515680">
    <property type="component" value="Chromosome"/>
</dbReference>
<dbReference type="GO" id="GO:0042597">
    <property type="term" value="C:periplasmic space"/>
    <property type="evidence" value="ECO:0007669"/>
    <property type="project" value="UniProtKB-SubCell"/>
</dbReference>
<dbReference type="GeneID" id="93544118"/>
<feature type="chain" id="PRO_5027991414" evidence="5">
    <location>
        <begin position="29"/>
        <end position="371"/>
    </location>
</feature>
<evidence type="ECO:0000256" key="1">
    <source>
        <dbReference type="ARBA" id="ARBA00004418"/>
    </source>
</evidence>
<dbReference type="GO" id="GO:0019808">
    <property type="term" value="F:polyamine binding"/>
    <property type="evidence" value="ECO:0007669"/>
    <property type="project" value="InterPro"/>
</dbReference>
<evidence type="ECO:0000256" key="4">
    <source>
        <dbReference type="ARBA" id="ARBA00022764"/>
    </source>
</evidence>
<sequence length="371" mass="40776">MQLVRPPALGRRLATLGLAGLLSLDAVAAGAPTVHFYNWSDFLAPETPKAFEQATGTTLVLDAFDNAEVMESKLMAGHSGYDVVMVPDDLLPNFIKAGVLAPLDLAQLGNRSHLDEQLMRKLATNDPGNRYAVPYMWGTTGIGYDKAKVTRLLGKDAPVDSWDLVLRKENIEKLSACGVAMLDAPVEILPIALHYLGLPANSRNPDDYRKAEELLQGIRPYVRYFDSSKFTTDLANGDICVVVGWGGSVYSAKQAAERANNGVQVTYSIPREGAPMWINNMVVLKDAPHPEQGHAFINYMMRPEVVAKSSDYVGYPNGNKDALPLVDPRLLKDPAVYPPAEVMGTLFTLETLPLKYERMRTRTWSKIKNGT</sequence>
<evidence type="ECO:0000256" key="2">
    <source>
        <dbReference type="ARBA" id="ARBA00022448"/>
    </source>
</evidence>
<organism evidence="6 7">
    <name type="scientific">Pseudomonas putida</name>
    <name type="common">Arthrobacter siderocapsulatus</name>
    <dbReference type="NCBI Taxonomy" id="303"/>
    <lineage>
        <taxon>Bacteria</taxon>
        <taxon>Pseudomonadati</taxon>
        <taxon>Pseudomonadota</taxon>
        <taxon>Gammaproteobacteria</taxon>
        <taxon>Pseudomonadales</taxon>
        <taxon>Pseudomonadaceae</taxon>
        <taxon>Pseudomonas</taxon>
    </lineage>
</organism>
<dbReference type="RefSeq" id="WP_090342771.1">
    <property type="nucleotide sequence ID" value="NZ_AP022227.1"/>
</dbReference>
<reference evidence="6 7" key="1">
    <citation type="submission" date="2019-12" db="EMBL/GenBank/DDBJ databases">
        <title>complete genome sequences of Pseudomonas putida str. WP8-W18-CRE-01 isolated from wastewater treatment plant effluent.</title>
        <authorList>
            <person name="Sekizuka T."/>
            <person name="Itokawa K."/>
            <person name="Yatsu K."/>
            <person name="Inamine Y."/>
            <person name="Kuroda M."/>
        </authorList>
    </citation>
    <scope>NUCLEOTIDE SEQUENCE [LARGE SCALE GENOMIC DNA]</scope>
    <source>
        <strain evidence="6 7">WP8-W18-CRE-01</strain>
    </source>
</reference>
<dbReference type="EMBL" id="AP022227">
    <property type="protein sequence ID" value="BBT40152.1"/>
    <property type="molecule type" value="Genomic_DNA"/>
</dbReference>
<dbReference type="Pfam" id="PF13416">
    <property type="entry name" value="SBP_bac_8"/>
    <property type="match status" value="1"/>
</dbReference>
<dbReference type="GO" id="GO:0015846">
    <property type="term" value="P:polyamine transport"/>
    <property type="evidence" value="ECO:0007669"/>
    <property type="project" value="InterPro"/>
</dbReference>
<dbReference type="PIRSF" id="PIRSF019574">
    <property type="entry name" value="Periplasmic_polyamine_BP"/>
    <property type="match status" value="1"/>
</dbReference>
<keyword evidence="4" id="KW-0574">Periplasm</keyword>
<keyword evidence="2" id="KW-0813">Transport</keyword>
<dbReference type="PANTHER" id="PTHR30222:SF12">
    <property type="entry name" value="NORSPERMIDINE SENSOR"/>
    <property type="match status" value="1"/>
</dbReference>
<accession>A0A6S5TUF0</accession>
<feature type="signal peptide" evidence="5">
    <location>
        <begin position="1"/>
        <end position="28"/>
    </location>
</feature>
<evidence type="ECO:0000256" key="3">
    <source>
        <dbReference type="ARBA" id="ARBA00022729"/>
    </source>
</evidence>
<evidence type="ECO:0000313" key="6">
    <source>
        <dbReference type="EMBL" id="BBT40152.1"/>
    </source>
</evidence>
<proteinExistence type="predicted"/>
<dbReference type="PANTHER" id="PTHR30222">
    <property type="entry name" value="SPERMIDINE/PUTRESCINE-BINDING PERIPLASMIC PROTEIN"/>
    <property type="match status" value="1"/>
</dbReference>
<dbReference type="InterPro" id="IPR001188">
    <property type="entry name" value="Sperm_putr-bd"/>
</dbReference>
<dbReference type="PRINTS" id="PR00909">
    <property type="entry name" value="SPERMDNBNDNG"/>
</dbReference>
<dbReference type="InterPro" id="IPR006059">
    <property type="entry name" value="SBP"/>
</dbReference>
<dbReference type="CDD" id="cd13659">
    <property type="entry name" value="PBP2_PotF"/>
    <property type="match status" value="1"/>
</dbReference>
<evidence type="ECO:0000313" key="7">
    <source>
        <dbReference type="Proteomes" id="UP000515680"/>
    </source>
</evidence>
<gene>
    <name evidence="6" type="ORF">WP8W18C01_24930</name>
</gene>
<name>A0A6S5TUF0_PSEPU</name>
<dbReference type="Gene3D" id="3.40.190.10">
    <property type="entry name" value="Periplasmic binding protein-like II"/>
    <property type="match status" value="2"/>
</dbReference>
<evidence type="ECO:0000256" key="5">
    <source>
        <dbReference type="SAM" id="SignalP"/>
    </source>
</evidence>
<keyword evidence="3 5" id="KW-0732">Signal</keyword>